<comment type="caution">
    <text evidence="2">The sequence shown here is derived from an EMBL/GenBank/DDBJ whole genome shotgun (WGS) entry which is preliminary data.</text>
</comment>
<proteinExistence type="predicted"/>
<evidence type="ECO:0000313" key="3">
    <source>
        <dbReference type="Proteomes" id="UP001168972"/>
    </source>
</evidence>
<accession>A0AA39EYV2</accession>
<protein>
    <submittedName>
        <fullName evidence="2">Uncharacterized protein</fullName>
    </submittedName>
</protein>
<feature type="compositionally biased region" description="Polar residues" evidence="1">
    <location>
        <begin position="90"/>
        <end position="104"/>
    </location>
</feature>
<evidence type="ECO:0000256" key="1">
    <source>
        <dbReference type="SAM" id="MobiDB-lite"/>
    </source>
</evidence>
<organism evidence="2 3">
    <name type="scientific">Microctonus hyperodae</name>
    <name type="common">Parasitoid wasp</name>
    <dbReference type="NCBI Taxonomy" id="165561"/>
    <lineage>
        <taxon>Eukaryota</taxon>
        <taxon>Metazoa</taxon>
        <taxon>Ecdysozoa</taxon>
        <taxon>Arthropoda</taxon>
        <taxon>Hexapoda</taxon>
        <taxon>Insecta</taxon>
        <taxon>Pterygota</taxon>
        <taxon>Neoptera</taxon>
        <taxon>Endopterygota</taxon>
        <taxon>Hymenoptera</taxon>
        <taxon>Apocrita</taxon>
        <taxon>Ichneumonoidea</taxon>
        <taxon>Braconidae</taxon>
        <taxon>Euphorinae</taxon>
        <taxon>Microctonus</taxon>
    </lineage>
</organism>
<evidence type="ECO:0000313" key="2">
    <source>
        <dbReference type="EMBL" id="KAK0158026.1"/>
    </source>
</evidence>
<dbReference type="Proteomes" id="UP001168972">
    <property type="component" value="Unassembled WGS sequence"/>
</dbReference>
<feature type="region of interest" description="Disordered" evidence="1">
    <location>
        <begin position="90"/>
        <end position="109"/>
    </location>
</feature>
<sequence>LLERFKVDRSKLINNAIKLKDVIENLSIAKNKRIIVQSLQPLGDGGVSKYIINKIASTGMTYDKLKQIYKDSGDESLRLCLSKSTSTVQECQSDSDSDSNFYSESDSDSKQCKCVNYDWDSNTEDEADE</sequence>
<gene>
    <name evidence="2" type="ORF">PV327_011263</name>
</gene>
<name>A0AA39EYV2_MICHY</name>
<keyword evidence="3" id="KW-1185">Reference proteome</keyword>
<dbReference type="AlphaFoldDB" id="A0AA39EYV2"/>
<reference evidence="2" key="2">
    <citation type="submission" date="2023-03" db="EMBL/GenBank/DDBJ databases">
        <authorList>
            <person name="Inwood S.N."/>
            <person name="Skelly J.G."/>
            <person name="Guhlin J."/>
            <person name="Harrop T.W.R."/>
            <person name="Goldson S.G."/>
            <person name="Dearden P.K."/>
        </authorList>
    </citation>
    <scope>NUCLEOTIDE SEQUENCE</scope>
    <source>
        <strain evidence="2">Lincoln</strain>
        <tissue evidence="2">Whole body</tissue>
    </source>
</reference>
<reference evidence="2" key="1">
    <citation type="journal article" date="2023" name="bioRxiv">
        <title>Scaffold-level genome assemblies of two parasitoid biocontrol wasps reveal the parthenogenesis mechanism and an associated novel virus.</title>
        <authorList>
            <person name="Inwood S."/>
            <person name="Skelly J."/>
            <person name="Guhlin J."/>
            <person name="Harrop T."/>
            <person name="Goldson S."/>
            <person name="Dearden P."/>
        </authorList>
    </citation>
    <scope>NUCLEOTIDE SEQUENCE</scope>
    <source>
        <strain evidence="2">Lincoln</strain>
        <tissue evidence="2">Whole body</tissue>
    </source>
</reference>
<feature type="non-terminal residue" evidence="2">
    <location>
        <position position="129"/>
    </location>
</feature>
<dbReference type="EMBL" id="JAQQBR010002090">
    <property type="protein sequence ID" value="KAK0158026.1"/>
    <property type="molecule type" value="Genomic_DNA"/>
</dbReference>